<evidence type="ECO:0000256" key="1">
    <source>
        <dbReference type="SAM" id="Phobius"/>
    </source>
</evidence>
<comment type="caution">
    <text evidence="2">The sequence shown here is derived from an EMBL/GenBank/DDBJ whole genome shotgun (WGS) entry which is preliminary data.</text>
</comment>
<dbReference type="EMBL" id="BDGU01000215">
    <property type="protein sequence ID" value="GAW04898.1"/>
    <property type="molecule type" value="Genomic_DNA"/>
</dbReference>
<proteinExistence type="predicted"/>
<protein>
    <submittedName>
        <fullName evidence="2">Uncharacterized protein</fullName>
    </submittedName>
</protein>
<feature type="transmembrane region" description="Helical" evidence="1">
    <location>
        <begin position="65"/>
        <end position="87"/>
    </location>
</feature>
<keyword evidence="1" id="KW-0472">Membrane</keyword>
<dbReference type="Proteomes" id="UP000188533">
    <property type="component" value="Unassembled WGS sequence"/>
</dbReference>
<accession>A0A1Q3ECI0</accession>
<gene>
    <name evidence="2" type="ORF">LENED_006717</name>
</gene>
<name>A0A1Q3ECI0_LENED</name>
<reference evidence="2 3" key="2">
    <citation type="submission" date="2017-02" db="EMBL/GenBank/DDBJ databases">
        <title>A genome survey and senescence transcriptome analysis in Lentinula edodes.</title>
        <authorList>
            <person name="Sakamoto Y."/>
            <person name="Nakade K."/>
            <person name="Sato S."/>
            <person name="Yoshida Y."/>
            <person name="Miyazaki K."/>
            <person name="Natsume S."/>
            <person name="Konno N."/>
        </authorList>
    </citation>
    <scope>NUCLEOTIDE SEQUENCE [LARGE SCALE GENOMIC DNA]</scope>
    <source>
        <strain evidence="2 3">NBRC 111202</strain>
    </source>
</reference>
<keyword evidence="3" id="KW-1185">Reference proteome</keyword>
<keyword evidence="1" id="KW-0812">Transmembrane</keyword>
<evidence type="ECO:0000313" key="2">
    <source>
        <dbReference type="EMBL" id="GAW04898.1"/>
    </source>
</evidence>
<reference evidence="2 3" key="1">
    <citation type="submission" date="2016-08" db="EMBL/GenBank/DDBJ databases">
        <authorList>
            <consortium name="Lentinula edodes genome sequencing consortium"/>
            <person name="Sakamoto Y."/>
            <person name="Nakade K."/>
            <person name="Sato S."/>
            <person name="Yoshida Y."/>
            <person name="Miyazaki K."/>
            <person name="Natsume S."/>
            <person name="Konno N."/>
        </authorList>
    </citation>
    <scope>NUCLEOTIDE SEQUENCE [LARGE SCALE GENOMIC DNA]</scope>
    <source>
        <strain evidence="2 3">NBRC 111202</strain>
    </source>
</reference>
<sequence>MPEQFQINIVAILERSAQKLCYMYIPRCYVYNSPIPSSEILRSALKLGIYDLQIQLYNIKFHGGFYILFRSTLGLLFIVHQCYYLYLSVNFPRLAVRLLRNLSRCGCIAEVFTKPELLVQVLNSTPSFCHIPRSRPTPHAQFAEGTRP</sequence>
<evidence type="ECO:0000313" key="3">
    <source>
        <dbReference type="Proteomes" id="UP000188533"/>
    </source>
</evidence>
<keyword evidence="1" id="KW-1133">Transmembrane helix</keyword>
<dbReference type="AlphaFoldDB" id="A0A1Q3ECI0"/>
<organism evidence="2 3">
    <name type="scientific">Lentinula edodes</name>
    <name type="common">Shiitake mushroom</name>
    <name type="synonym">Lentinus edodes</name>
    <dbReference type="NCBI Taxonomy" id="5353"/>
    <lineage>
        <taxon>Eukaryota</taxon>
        <taxon>Fungi</taxon>
        <taxon>Dikarya</taxon>
        <taxon>Basidiomycota</taxon>
        <taxon>Agaricomycotina</taxon>
        <taxon>Agaricomycetes</taxon>
        <taxon>Agaricomycetidae</taxon>
        <taxon>Agaricales</taxon>
        <taxon>Marasmiineae</taxon>
        <taxon>Omphalotaceae</taxon>
        <taxon>Lentinula</taxon>
    </lineage>
</organism>